<feature type="transmembrane region" description="Helical" evidence="1">
    <location>
        <begin position="326"/>
        <end position="351"/>
    </location>
</feature>
<dbReference type="PANTHER" id="PTHR31325">
    <property type="entry name" value="OS01G0798800 PROTEIN-RELATED"/>
    <property type="match status" value="1"/>
</dbReference>
<evidence type="ECO:0000313" key="3">
    <source>
        <dbReference type="EMBL" id="GJN39690.1"/>
    </source>
</evidence>
<feature type="transmembrane region" description="Helical" evidence="1">
    <location>
        <begin position="13"/>
        <end position="34"/>
    </location>
</feature>
<evidence type="ECO:0000313" key="4">
    <source>
        <dbReference type="Proteomes" id="UP001054889"/>
    </source>
</evidence>
<feature type="transmembrane region" description="Helical" evidence="1">
    <location>
        <begin position="46"/>
        <end position="67"/>
    </location>
</feature>
<dbReference type="InterPro" id="IPR025315">
    <property type="entry name" value="DUF4220"/>
</dbReference>
<sequence length="706" mass="81399">MFLSSAVQWWEKWQLRILVLGSFAAQCYLAAFGRARKSHIKPLSRLFIWLSYLASDGLAIYALATLFNRQEKLKYNYVNGRHGLEVLWTPILLMHLGGQKAISAYNIEDNELWRRQIVTAVSQVTVALYVFGRSWSSNDKRISAATILLFVPSIFRCFRKPLTLKRSSFNSLVGSTDPTPTTTVGDREQELEAYIQDAKTWIQENSPPRGLQDSNLQRAHKGRLHRPEYLDRLFVDFAHPYSERLADLKSFWLLSDESVHSSIEWGLTKIFRLLYTKDDRNRVGSRSYWLTQILTIVLAAVAFALVVEAAVELIVQSHGTSIKEEYYSLIDLIVTVILLLSTFLLEFHGYLSIDNFNMMLREGVVSQHNIVGFFVRNKNQTWLMSFARKLCKDLIDQYFCMEPSDSTMRIAIVVCEHIRDGWLNYISDAESYRKFNDTMGHWTLERYECHPRLGESLAKPFDESIILWHVATHFCFPHQRTPHDSQCAKLSREISNYMIHLLFANPEMLMPGSRKRVFKTAYKEIKKMMEGEKALTDEKEVTQRIIDKLKSGHGPKQGFIYNGWKLSQKLVHLGDEKMCKVIKGVWVEMLRFSAGRCRGYLHAKSIGSGGEYLSYIWILLMYAGMESFPERLQRRQHHLFQHQMGGKTTGRPFIDPQATDDEEENATIPSISQVKKPLKNEVINAATQSAFQGKAIDHLEIEIVVP</sequence>
<feature type="domain" description="DUF4220" evidence="2">
    <location>
        <begin position="49"/>
        <end position="350"/>
    </location>
</feature>
<dbReference type="Proteomes" id="UP001054889">
    <property type="component" value="Unassembled WGS sequence"/>
</dbReference>
<reference evidence="3" key="2">
    <citation type="submission" date="2021-12" db="EMBL/GenBank/DDBJ databases">
        <title>Resequencing data analysis of finger millet.</title>
        <authorList>
            <person name="Hatakeyama M."/>
            <person name="Aluri S."/>
            <person name="Balachadran M.T."/>
            <person name="Sivarajan S.R."/>
            <person name="Poveda L."/>
            <person name="Shimizu-Inatsugi R."/>
            <person name="Schlapbach R."/>
            <person name="Sreeman S.M."/>
            <person name="Shimizu K.K."/>
        </authorList>
    </citation>
    <scope>NUCLEOTIDE SEQUENCE</scope>
</reference>
<evidence type="ECO:0000256" key="1">
    <source>
        <dbReference type="SAM" id="Phobius"/>
    </source>
</evidence>
<reference evidence="3" key="1">
    <citation type="journal article" date="2018" name="DNA Res.">
        <title>Multiple hybrid de novo genome assembly of finger millet, an orphan allotetraploid crop.</title>
        <authorList>
            <person name="Hatakeyama M."/>
            <person name="Aluri S."/>
            <person name="Balachadran M.T."/>
            <person name="Sivarajan S.R."/>
            <person name="Patrignani A."/>
            <person name="Gruter S."/>
            <person name="Poveda L."/>
            <person name="Shimizu-Inatsugi R."/>
            <person name="Baeten J."/>
            <person name="Francoijs K.J."/>
            <person name="Nataraja K.N."/>
            <person name="Reddy Y.A.N."/>
            <person name="Phadnis S."/>
            <person name="Ravikumar R.L."/>
            <person name="Schlapbach R."/>
            <person name="Sreeman S.M."/>
            <person name="Shimizu K.K."/>
        </authorList>
    </citation>
    <scope>NUCLEOTIDE SEQUENCE</scope>
</reference>
<dbReference type="InterPro" id="IPR007658">
    <property type="entry name" value="DUF594"/>
</dbReference>
<keyword evidence="4" id="KW-1185">Reference proteome</keyword>
<protein>
    <recommendedName>
        <fullName evidence="2">DUF4220 domain-containing protein</fullName>
    </recommendedName>
</protein>
<keyword evidence="1" id="KW-1133">Transmembrane helix</keyword>
<dbReference type="Pfam" id="PF13968">
    <property type="entry name" value="DUF4220"/>
    <property type="match status" value="1"/>
</dbReference>
<comment type="caution">
    <text evidence="3">The sequence shown here is derived from an EMBL/GenBank/DDBJ whole genome shotgun (WGS) entry which is preliminary data.</text>
</comment>
<feature type="transmembrane region" description="Helical" evidence="1">
    <location>
        <begin position="287"/>
        <end position="306"/>
    </location>
</feature>
<organism evidence="3 4">
    <name type="scientific">Eleusine coracana subsp. coracana</name>
    <dbReference type="NCBI Taxonomy" id="191504"/>
    <lineage>
        <taxon>Eukaryota</taxon>
        <taxon>Viridiplantae</taxon>
        <taxon>Streptophyta</taxon>
        <taxon>Embryophyta</taxon>
        <taxon>Tracheophyta</taxon>
        <taxon>Spermatophyta</taxon>
        <taxon>Magnoliopsida</taxon>
        <taxon>Liliopsida</taxon>
        <taxon>Poales</taxon>
        <taxon>Poaceae</taxon>
        <taxon>PACMAD clade</taxon>
        <taxon>Chloridoideae</taxon>
        <taxon>Cynodonteae</taxon>
        <taxon>Eleusininae</taxon>
        <taxon>Eleusine</taxon>
    </lineage>
</organism>
<keyword evidence="1" id="KW-0472">Membrane</keyword>
<dbReference type="Pfam" id="PF04578">
    <property type="entry name" value="DUF594"/>
    <property type="match status" value="1"/>
</dbReference>
<proteinExistence type="predicted"/>
<accession>A0AAV5FYQ2</accession>
<gene>
    <name evidence="3" type="primary">gb28825</name>
    <name evidence="3" type="ORF">PR202_gb28825</name>
</gene>
<keyword evidence="1" id="KW-0812">Transmembrane</keyword>
<dbReference type="AlphaFoldDB" id="A0AAV5FYQ2"/>
<name>A0AAV5FYQ2_ELECO</name>
<dbReference type="EMBL" id="BQKI01000098">
    <property type="protein sequence ID" value="GJN39690.1"/>
    <property type="molecule type" value="Genomic_DNA"/>
</dbReference>
<evidence type="ECO:0000259" key="2">
    <source>
        <dbReference type="Pfam" id="PF13968"/>
    </source>
</evidence>